<reference evidence="1 4" key="3">
    <citation type="journal article" date="2022" name="G3 (Bethesda)">
        <title>Whole-genome sequence and methylome profiling of the almond [Prunus dulcis (Mill.) D.A. Webb] cultivar 'Nonpareil'.</title>
        <authorList>
            <person name="D'Amico-Willman K.M."/>
            <person name="Ouma W.Z."/>
            <person name="Meulia T."/>
            <person name="Sideli G.M."/>
            <person name="Gradziel T.M."/>
            <person name="Fresnedo-Ramirez J."/>
        </authorList>
    </citation>
    <scope>NUCLEOTIDE SEQUENCE [LARGE SCALE GENOMIC DNA]</scope>
    <source>
        <strain evidence="1">Clone GOH B32 T37-40</strain>
    </source>
</reference>
<dbReference type="AlphaFoldDB" id="A0A5E4FR23"/>
<dbReference type="EMBL" id="CABIKO010000176">
    <property type="protein sequence ID" value="VVA29883.1"/>
    <property type="molecule type" value="Genomic_DNA"/>
</dbReference>
<evidence type="ECO:0000313" key="4">
    <source>
        <dbReference type="Proteomes" id="UP001054821"/>
    </source>
</evidence>
<reference evidence="2" key="1">
    <citation type="submission" date="2019-07" db="EMBL/GenBank/DDBJ databases">
        <authorList>
            <person name="Alioto T."/>
            <person name="Alioto T."/>
            <person name="Gomez Garrido J."/>
        </authorList>
    </citation>
    <scope>NUCLEOTIDE SEQUENCE</scope>
</reference>
<dbReference type="Gramene" id="VVA29883">
    <property type="protein sequence ID" value="VVA29883"/>
    <property type="gene ID" value="Prudul26B023781"/>
</dbReference>
<keyword evidence="4" id="KW-1185">Reference proteome</keyword>
<dbReference type="InParanoid" id="A0A5E4FR23"/>
<evidence type="ECO:0000313" key="3">
    <source>
        <dbReference type="Proteomes" id="UP000327085"/>
    </source>
</evidence>
<gene>
    <name evidence="2" type="ORF">ALMOND_2B023781</name>
    <name evidence="1" type="ORF">L3X38_025783</name>
</gene>
<protein>
    <submittedName>
        <fullName evidence="2">Uncharacterized protein</fullName>
    </submittedName>
</protein>
<proteinExistence type="predicted"/>
<evidence type="ECO:0000313" key="2">
    <source>
        <dbReference type="EMBL" id="VVA29883.1"/>
    </source>
</evidence>
<dbReference type="Proteomes" id="UP000327085">
    <property type="component" value="Chromosome 4"/>
</dbReference>
<evidence type="ECO:0000313" key="1">
    <source>
        <dbReference type="EMBL" id="KAI5335650.1"/>
    </source>
</evidence>
<accession>A0A5E4FR23</accession>
<dbReference type="Proteomes" id="UP001054821">
    <property type="component" value="Chromosome 4"/>
</dbReference>
<sequence>MSFDSDPPSTLWIDLPWRKQSWEKPRSRWSSLENVELEIKLDGVFEAEDLWILDLVRQCEGRDRRKGGAFSSFGRGILDLCEVEDKVEDVVGRDIFGIVNSDFGSHM</sequence>
<organism evidence="2 3">
    <name type="scientific">Prunus dulcis</name>
    <name type="common">Almond</name>
    <name type="synonym">Amygdalus dulcis</name>
    <dbReference type="NCBI Taxonomy" id="3755"/>
    <lineage>
        <taxon>Eukaryota</taxon>
        <taxon>Viridiplantae</taxon>
        <taxon>Streptophyta</taxon>
        <taxon>Embryophyta</taxon>
        <taxon>Tracheophyta</taxon>
        <taxon>Spermatophyta</taxon>
        <taxon>Magnoliopsida</taxon>
        <taxon>eudicotyledons</taxon>
        <taxon>Gunneridae</taxon>
        <taxon>Pentapetalae</taxon>
        <taxon>rosids</taxon>
        <taxon>fabids</taxon>
        <taxon>Rosales</taxon>
        <taxon>Rosaceae</taxon>
        <taxon>Amygdaloideae</taxon>
        <taxon>Amygdaleae</taxon>
        <taxon>Prunus</taxon>
    </lineage>
</organism>
<name>A0A5E4FR23_PRUDU</name>
<reference evidence="3" key="2">
    <citation type="journal article" date="2020" name="Plant J.">
        <title>Transposons played a major role in the diversification between the closely related almond and peach genomes: results from the almond genome sequence.</title>
        <authorList>
            <person name="Alioto T."/>
            <person name="Alexiou K.G."/>
            <person name="Bardil A."/>
            <person name="Barteri F."/>
            <person name="Castanera R."/>
            <person name="Cruz F."/>
            <person name="Dhingra A."/>
            <person name="Duval H."/>
            <person name="Fernandez I Marti A."/>
            <person name="Frias L."/>
            <person name="Galan B."/>
            <person name="Garcia J.L."/>
            <person name="Howad W."/>
            <person name="Gomez-Garrido J."/>
            <person name="Gut M."/>
            <person name="Julca I."/>
            <person name="Morata J."/>
            <person name="Puigdomenech P."/>
            <person name="Ribeca P."/>
            <person name="Rubio Cabetas M.J."/>
            <person name="Vlasova A."/>
            <person name="Wirthensohn M."/>
            <person name="Garcia-Mas J."/>
            <person name="Gabaldon T."/>
            <person name="Casacuberta J.M."/>
            <person name="Arus P."/>
        </authorList>
    </citation>
    <scope>NUCLEOTIDE SEQUENCE [LARGE SCALE GENOMIC DNA]</scope>
    <source>
        <strain evidence="3">cv. Texas</strain>
    </source>
</reference>
<dbReference type="EMBL" id="JAJFAZ020000004">
    <property type="protein sequence ID" value="KAI5335650.1"/>
    <property type="molecule type" value="Genomic_DNA"/>
</dbReference>